<dbReference type="EMBL" id="JBHUJB010000043">
    <property type="protein sequence ID" value="MFD2159320.1"/>
    <property type="molecule type" value="Genomic_DNA"/>
</dbReference>
<keyword evidence="3" id="KW-1185">Reference proteome</keyword>
<reference evidence="3" key="1">
    <citation type="journal article" date="2019" name="Int. J. Syst. Evol. Microbiol.">
        <title>The Global Catalogue of Microorganisms (GCM) 10K type strain sequencing project: providing services to taxonomists for standard genome sequencing and annotation.</title>
        <authorList>
            <consortium name="The Broad Institute Genomics Platform"/>
            <consortium name="The Broad Institute Genome Sequencing Center for Infectious Disease"/>
            <person name="Wu L."/>
            <person name="Ma J."/>
        </authorList>
    </citation>
    <scope>NUCLEOTIDE SEQUENCE [LARGE SCALE GENOMIC DNA]</scope>
    <source>
        <strain evidence="3">CCUG 57942</strain>
    </source>
</reference>
<dbReference type="RefSeq" id="WP_377090805.1">
    <property type="nucleotide sequence ID" value="NZ_JBHSJL010000014.1"/>
</dbReference>
<evidence type="ECO:0000313" key="3">
    <source>
        <dbReference type="Proteomes" id="UP001597389"/>
    </source>
</evidence>
<name>A0ABW4ZBP8_9BACT</name>
<keyword evidence="1" id="KW-0732">Signal</keyword>
<sequence>MKKKLLLLLALLGLTASYFAAVHLSGGAFPAPAFLKLGGDKEKLRSISMKFMEDIEFKDYQNAASYHHPELQSTVDIPFLIHRLFKVKPEAMDIMEYEPVFAKLDSSKLRGRVKMRVKVKLLAQENIITRELMLFYSRDTPTSPWYMILEDSLRNPESDKMKKS</sequence>
<dbReference type="Proteomes" id="UP001597389">
    <property type="component" value="Unassembled WGS sequence"/>
</dbReference>
<accession>A0ABW4ZBP8</accession>
<proteinExistence type="predicted"/>
<evidence type="ECO:0008006" key="4">
    <source>
        <dbReference type="Google" id="ProtNLM"/>
    </source>
</evidence>
<gene>
    <name evidence="2" type="ORF">ACFSW8_10455</name>
</gene>
<evidence type="ECO:0000256" key="1">
    <source>
        <dbReference type="SAM" id="SignalP"/>
    </source>
</evidence>
<organism evidence="2 3">
    <name type="scientific">Rubritalea tangerina</name>
    <dbReference type="NCBI Taxonomy" id="430798"/>
    <lineage>
        <taxon>Bacteria</taxon>
        <taxon>Pseudomonadati</taxon>
        <taxon>Verrucomicrobiota</taxon>
        <taxon>Verrucomicrobiia</taxon>
        <taxon>Verrucomicrobiales</taxon>
        <taxon>Rubritaleaceae</taxon>
        <taxon>Rubritalea</taxon>
    </lineage>
</organism>
<evidence type="ECO:0000313" key="2">
    <source>
        <dbReference type="EMBL" id="MFD2159320.1"/>
    </source>
</evidence>
<feature type="chain" id="PRO_5045890640" description="DUF4864 domain-containing protein" evidence="1">
    <location>
        <begin position="21"/>
        <end position="164"/>
    </location>
</feature>
<feature type="signal peptide" evidence="1">
    <location>
        <begin position="1"/>
        <end position="20"/>
    </location>
</feature>
<comment type="caution">
    <text evidence="2">The sequence shown here is derived from an EMBL/GenBank/DDBJ whole genome shotgun (WGS) entry which is preliminary data.</text>
</comment>
<protein>
    <recommendedName>
        <fullName evidence="4">DUF4864 domain-containing protein</fullName>
    </recommendedName>
</protein>